<dbReference type="Proteomes" id="UP000231638">
    <property type="component" value="Unassembled WGS sequence"/>
</dbReference>
<dbReference type="EMBL" id="DLUG01000141">
    <property type="protein sequence ID" value="DAB36379.1"/>
    <property type="molecule type" value="Genomic_DNA"/>
</dbReference>
<protein>
    <submittedName>
        <fullName evidence="1">Uncharacterized protein</fullName>
    </submittedName>
</protein>
<evidence type="ECO:0000313" key="2">
    <source>
        <dbReference type="Proteomes" id="UP000231638"/>
    </source>
</evidence>
<comment type="caution">
    <text evidence="1">The sequence shown here is derived from an EMBL/GenBank/DDBJ whole genome shotgun (WGS) entry which is preliminary data.</text>
</comment>
<proteinExistence type="predicted"/>
<accession>A0A2D3WH16</accession>
<organism evidence="1 2">
    <name type="scientific">Sulfurospirillum cavolei</name>
    <dbReference type="NCBI Taxonomy" id="366522"/>
    <lineage>
        <taxon>Bacteria</taxon>
        <taxon>Pseudomonadati</taxon>
        <taxon>Campylobacterota</taxon>
        <taxon>Epsilonproteobacteria</taxon>
        <taxon>Campylobacterales</taxon>
        <taxon>Sulfurospirillaceae</taxon>
        <taxon>Sulfurospirillum</taxon>
    </lineage>
</organism>
<dbReference type="AlphaFoldDB" id="A0A2D3WH16"/>
<name>A0A2D3WH16_9BACT</name>
<gene>
    <name evidence="1" type="ORF">CFH80_05205</name>
</gene>
<dbReference type="STRING" id="366522.GCA_001548055_02197"/>
<evidence type="ECO:0000313" key="1">
    <source>
        <dbReference type="EMBL" id="DAB36379.1"/>
    </source>
</evidence>
<sequence>MQFLLFLVLILLLAAVLYTKKETLSSRMKKTLIGSMVVLLASAIGYESYQSSQSEQRRLIVNAFKQGKTLTCQGGVTVDLKRFIYVSGTQSFIPNEINENDKGTVIEVSTCRILP</sequence>
<reference evidence="1 2" key="1">
    <citation type="journal article" date="2017" name="Front. Microbiol.">
        <title>Comparative Genomic Analysis of the Class Epsilonproteobacteria and Proposed Reclassification to Epsilonbacteraeota (phyl. nov.).</title>
        <authorList>
            <person name="Waite D.W."/>
            <person name="Vanwonterghem I."/>
            <person name="Rinke C."/>
            <person name="Parks D.H."/>
            <person name="Zhang Y."/>
            <person name="Takai K."/>
            <person name="Sievert S.M."/>
            <person name="Simon J."/>
            <person name="Campbell B.J."/>
            <person name="Hanson T.E."/>
            <person name="Woyke T."/>
            <person name="Klotz M.G."/>
            <person name="Hugenholtz P."/>
        </authorList>
    </citation>
    <scope>NUCLEOTIDE SEQUENCE [LARGE SCALE GENOMIC DNA]</scope>
    <source>
        <strain evidence="1">UBA11420</strain>
    </source>
</reference>